<dbReference type="PANTHER" id="PTHR11439">
    <property type="entry name" value="GAG-POL-RELATED RETROTRANSPOSON"/>
    <property type="match status" value="1"/>
</dbReference>
<dbReference type="PANTHER" id="PTHR11439:SF462">
    <property type="match status" value="1"/>
</dbReference>
<accession>A0AAV3PJL6</accession>
<name>A0AAV3PJL6_LITER</name>
<evidence type="ECO:0008006" key="3">
    <source>
        <dbReference type="Google" id="ProtNLM"/>
    </source>
</evidence>
<sequence>MVTVRTFLVVAAAHQWELHQMDVHNSFLHGDLHEEGPIQLHVLVYLNDFIISGNDPALGAFKVYLGECFHMKDLGAKPSGFPIEQNHTLALVDGALFLDPERYRGLELWDVALRVVRYLKGSPGQGILLRSDCDFVLSGWCEFDWASCPFTRRSLTGWLVFLGGSPVY</sequence>
<organism evidence="1 2">
    <name type="scientific">Lithospermum erythrorhizon</name>
    <name type="common">Purple gromwell</name>
    <name type="synonym">Lithospermum officinale var. erythrorhizon</name>
    <dbReference type="NCBI Taxonomy" id="34254"/>
    <lineage>
        <taxon>Eukaryota</taxon>
        <taxon>Viridiplantae</taxon>
        <taxon>Streptophyta</taxon>
        <taxon>Embryophyta</taxon>
        <taxon>Tracheophyta</taxon>
        <taxon>Spermatophyta</taxon>
        <taxon>Magnoliopsida</taxon>
        <taxon>eudicotyledons</taxon>
        <taxon>Gunneridae</taxon>
        <taxon>Pentapetalae</taxon>
        <taxon>asterids</taxon>
        <taxon>lamiids</taxon>
        <taxon>Boraginales</taxon>
        <taxon>Boraginaceae</taxon>
        <taxon>Boraginoideae</taxon>
        <taxon>Lithospermeae</taxon>
        <taxon>Lithospermum</taxon>
    </lineage>
</organism>
<dbReference type="Proteomes" id="UP001454036">
    <property type="component" value="Unassembled WGS sequence"/>
</dbReference>
<comment type="caution">
    <text evidence="1">The sequence shown here is derived from an EMBL/GenBank/DDBJ whole genome shotgun (WGS) entry which is preliminary data.</text>
</comment>
<protein>
    <recommendedName>
        <fullName evidence="3">Reverse transcriptase Ty1/copia-type domain-containing protein</fullName>
    </recommendedName>
</protein>
<keyword evidence="2" id="KW-1185">Reference proteome</keyword>
<dbReference type="EMBL" id="BAABME010001738">
    <property type="protein sequence ID" value="GAA0151196.1"/>
    <property type="molecule type" value="Genomic_DNA"/>
</dbReference>
<evidence type="ECO:0000313" key="2">
    <source>
        <dbReference type="Proteomes" id="UP001454036"/>
    </source>
</evidence>
<evidence type="ECO:0000313" key="1">
    <source>
        <dbReference type="EMBL" id="GAA0151196.1"/>
    </source>
</evidence>
<gene>
    <name evidence="1" type="ORF">LIER_09969</name>
</gene>
<reference evidence="1 2" key="1">
    <citation type="submission" date="2024-01" db="EMBL/GenBank/DDBJ databases">
        <title>The complete chloroplast genome sequence of Lithospermum erythrorhizon: insights into the phylogenetic relationship among Boraginaceae species and the maternal lineages of purple gromwells.</title>
        <authorList>
            <person name="Okada T."/>
            <person name="Watanabe K."/>
        </authorList>
    </citation>
    <scope>NUCLEOTIDE SEQUENCE [LARGE SCALE GENOMIC DNA]</scope>
</reference>
<dbReference type="AlphaFoldDB" id="A0AAV3PJL6"/>
<proteinExistence type="predicted"/>